<evidence type="ECO:0000256" key="11">
    <source>
        <dbReference type="ARBA" id="ARBA00022840"/>
    </source>
</evidence>
<dbReference type="SUPFAM" id="SSF52540">
    <property type="entry name" value="P-loop containing nucleoside triphosphate hydrolases"/>
    <property type="match status" value="2"/>
</dbReference>
<feature type="domain" description="Helicase ATP-binding" evidence="17">
    <location>
        <begin position="838"/>
        <end position="1026"/>
    </location>
</feature>
<keyword evidence="12" id="KW-0779">Telomere</keyword>
<dbReference type="PANTHER" id="PTHR45797:SF3">
    <property type="entry name" value="TRANSCRIPTIONAL REGULATOR ATRX HOMOLOG"/>
    <property type="match status" value="1"/>
</dbReference>
<feature type="compositionally biased region" description="Basic and acidic residues" evidence="16">
    <location>
        <begin position="234"/>
        <end position="246"/>
    </location>
</feature>
<dbReference type="InterPro" id="IPR025766">
    <property type="entry name" value="ADD"/>
</dbReference>
<proteinExistence type="evidence at protein level"/>
<feature type="domain" description="PHD-type" evidence="19">
    <location>
        <begin position="16"/>
        <end position="152"/>
    </location>
</feature>
<feature type="compositionally biased region" description="Low complexity" evidence="16">
    <location>
        <begin position="630"/>
        <end position="640"/>
    </location>
</feature>
<dbReference type="PANTHER" id="PTHR45797">
    <property type="entry name" value="RAD54-LIKE"/>
    <property type="match status" value="1"/>
</dbReference>
<dbReference type="GO" id="GO:0010468">
    <property type="term" value="P:regulation of gene expression"/>
    <property type="evidence" value="ECO:0007669"/>
    <property type="project" value="UniProtKB-ARBA"/>
</dbReference>
<evidence type="ECO:0000313" key="22">
    <source>
        <dbReference type="Proteomes" id="UP000001555"/>
    </source>
</evidence>
<dbReference type="InterPro" id="IPR044574">
    <property type="entry name" value="ARIP4-like"/>
</dbReference>
<keyword evidence="13" id="KW-0238">DNA-binding</keyword>
<comment type="similarity">
    <text evidence="3">Belongs to the SNF2/RAD54 helicase family.</text>
</comment>
<keyword evidence="9" id="KW-0347">Helicase</keyword>
<dbReference type="SUPFAM" id="SSF57903">
    <property type="entry name" value="FYVE/PHD zinc finger"/>
    <property type="match status" value="1"/>
</dbReference>
<dbReference type="CDD" id="cd11726">
    <property type="entry name" value="ADDz_ATRX"/>
    <property type="match status" value="1"/>
</dbReference>
<dbReference type="STRING" id="6945.B7Q260"/>
<evidence type="ECO:0000256" key="1">
    <source>
        <dbReference type="ARBA" id="ARBA00004123"/>
    </source>
</evidence>
<dbReference type="InterPro" id="IPR001650">
    <property type="entry name" value="Helicase_C-like"/>
</dbReference>
<dbReference type="EMBL" id="ABJB010128188">
    <property type="status" value="NOT_ANNOTATED_CDS"/>
    <property type="molecule type" value="Genomic_DNA"/>
</dbReference>
<evidence type="ECO:0000256" key="15">
    <source>
        <dbReference type="ARBA" id="ARBA00031106"/>
    </source>
</evidence>
<dbReference type="PROSITE" id="PS51192">
    <property type="entry name" value="HELICASE_ATP_BIND_1"/>
    <property type="match status" value="1"/>
</dbReference>
<dbReference type="GO" id="GO:0005634">
    <property type="term" value="C:nucleus"/>
    <property type="evidence" value="ECO:0000318"/>
    <property type="project" value="GO_Central"/>
</dbReference>
<dbReference type="InterPro" id="IPR041430">
    <property type="entry name" value="ADD_ATRX"/>
</dbReference>
<dbReference type="Gene3D" id="3.40.50.300">
    <property type="entry name" value="P-loop containing nucleotide triphosphate hydrolases"/>
    <property type="match status" value="1"/>
</dbReference>
<dbReference type="GO" id="GO:0004386">
    <property type="term" value="F:helicase activity"/>
    <property type="evidence" value="ECO:0007669"/>
    <property type="project" value="UniProtKB-KW"/>
</dbReference>
<feature type="region of interest" description="Disordered" evidence="16">
    <location>
        <begin position="146"/>
        <end position="165"/>
    </location>
</feature>
<feature type="compositionally biased region" description="Basic and acidic residues" evidence="16">
    <location>
        <begin position="608"/>
        <end position="627"/>
    </location>
</feature>
<feature type="compositionally biased region" description="Basic residues" evidence="16">
    <location>
        <begin position="431"/>
        <end position="451"/>
    </location>
</feature>
<dbReference type="SMART" id="SM00490">
    <property type="entry name" value="HELICc"/>
    <property type="match status" value="1"/>
</dbReference>
<dbReference type="InterPro" id="IPR011011">
    <property type="entry name" value="Znf_FYVE_PHD"/>
</dbReference>
<feature type="compositionally biased region" description="Acidic residues" evidence="16">
    <location>
        <begin position="552"/>
        <end position="561"/>
    </location>
</feature>
<feature type="compositionally biased region" description="Acidic residues" evidence="16">
    <location>
        <begin position="416"/>
        <end position="426"/>
    </location>
</feature>
<keyword evidence="8" id="KW-0378">Hydrolase</keyword>
<organism>
    <name type="scientific">Ixodes scapularis</name>
    <name type="common">Black-legged tick</name>
    <name type="synonym">Deer tick</name>
    <dbReference type="NCBI Taxonomy" id="6945"/>
    <lineage>
        <taxon>Eukaryota</taxon>
        <taxon>Metazoa</taxon>
        <taxon>Ecdysozoa</taxon>
        <taxon>Arthropoda</taxon>
        <taxon>Chelicerata</taxon>
        <taxon>Arachnida</taxon>
        <taxon>Acari</taxon>
        <taxon>Parasitiformes</taxon>
        <taxon>Ixodida</taxon>
        <taxon>Ixodoidea</taxon>
        <taxon>Ixodidae</taxon>
        <taxon>Ixodinae</taxon>
        <taxon>Ixodes</taxon>
    </lineage>
</organism>
<dbReference type="EMBL" id="ABJB010358397">
    <property type="status" value="NOT_ANNOTATED_CDS"/>
    <property type="molecule type" value="Genomic_DNA"/>
</dbReference>
<comment type="subcellular location">
    <subcellularLocation>
        <location evidence="2">Chromosome</location>
        <location evidence="2">Telomere</location>
    </subcellularLocation>
    <subcellularLocation>
        <location evidence="1">Nucleus</location>
    </subcellularLocation>
</comment>
<dbReference type="EMBL" id="DS841711">
    <property type="protein sequence ID" value="EEC12932.1"/>
    <property type="molecule type" value="Genomic_DNA"/>
</dbReference>
<dbReference type="SMART" id="SM00487">
    <property type="entry name" value="DEXDc"/>
    <property type="match status" value="1"/>
</dbReference>
<dbReference type="GO" id="GO:0008270">
    <property type="term" value="F:zinc ion binding"/>
    <property type="evidence" value="ECO:0007669"/>
    <property type="project" value="UniProtKB-KW"/>
</dbReference>
<evidence type="ECO:0000256" key="3">
    <source>
        <dbReference type="ARBA" id="ARBA00007025"/>
    </source>
</evidence>
<dbReference type="Pfam" id="PF00271">
    <property type="entry name" value="Helicase_C"/>
    <property type="match status" value="1"/>
</dbReference>
<dbReference type="VEuPathDB" id="VectorBase:ISCW009437"/>
<evidence type="ECO:0000313" key="20">
    <source>
        <dbReference type="EMBL" id="EEC12932.1"/>
    </source>
</evidence>
<keyword evidence="5" id="KW-0479">Metal-binding</keyword>
<dbReference type="OrthoDB" id="21111at2759"/>
<feature type="region of interest" description="Disordered" evidence="16">
    <location>
        <begin position="500"/>
        <end position="782"/>
    </location>
</feature>
<dbReference type="CDD" id="cd18793">
    <property type="entry name" value="SF2_C_SNF"/>
    <property type="match status" value="1"/>
</dbReference>
<dbReference type="EMBL" id="ABJB010838656">
    <property type="status" value="NOT_ANNOTATED_CDS"/>
    <property type="molecule type" value="Genomic_DNA"/>
</dbReference>
<dbReference type="EMBL" id="ABJB010001269">
    <property type="status" value="NOT_ANNOTATED_CDS"/>
    <property type="molecule type" value="Genomic_DNA"/>
</dbReference>
<evidence type="ECO:0000256" key="8">
    <source>
        <dbReference type="ARBA" id="ARBA00022801"/>
    </source>
</evidence>
<dbReference type="InterPro" id="IPR014001">
    <property type="entry name" value="Helicase_ATP-bd"/>
</dbReference>
<feature type="compositionally biased region" description="Basic and acidic residues" evidence="16">
    <location>
        <begin position="742"/>
        <end position="767"/>
    </location>
</feature>
<dbReference type="GO" id="GO:0003677">
    <property type="term" value="F:DNA binding"/>
    <property type="evidence" value="ECO:0007669"/>
    <property type="project" value="UniProtKB-KW"/>
</dbReference>
<evidence type="ECO:0000256" key="9">
    <source>
        <dbReference type="ARBA" id="ARBA00022806"/>
    </source>
</evidence>
<dbReference type="GO" id="GO:0000781">
    <property type="term" value="C:chromosome, telomeric region"/>
    <property type="evidence" value="ECO:0007669"/>
    <property type="project" value="UniProtKB-SubCell"/>
</dbReference>
<keyword evidence="4" id="KW-0158">Chromosome</keyword>
<dbReference type="EMBL" id="ABJB010332623">
    <property type="status" value="NOT_ANNOTATED_CDS"/>
    <property type="molecule type" value="Genomic_DNA"/>
</dbReference>
<keyword evidence="11" id="KW-0067">ATP-binding</keyword>
<accession>B7Q260</accession>
<dbReference type="EMBL" id="ABJB010443627">
    <property type="status" value="NOT_ANNOTATED_CDS"/>
    <property type="molecule type" value="Genomic_DNA"/>
</dbReference>
<dbReference type="InterPro" id="IPR038718">
    <property type="entry name" value="SNF2-like_sf"/>
</dbReference>
<evidence type="ECO:0000313" key="21">
    <source>
        <dbReference type="EnsemblMetazoa" id="ISCW009437-PA"/>
    </source>
</evidence>
<feature type="compositionally biased region" description="Polar residues" evidence="16">
    <location>
        <begin position="334"/>
        <end position="344"/>
    </location>
</feature>
<reference evidence="21" key="2">
    <citation type="submission" date="2020-05" db="UniProtKB">
        <authorList>
            <consortium name="EnsemblMetazoa"/>
        </authorList>
    </citation>
    <scope>IDENTIFICATION</scope>
    <source>
        <strain evidence="21">wikel</strain>
    </source>
</reference>
<dbReference type="EMBL" id="ABJB010437579">
    <property type="status" value="NOT_ANNOTATED_CDS"/>
    <property type="molecule type" value="Genomic_DNA"/>
</dbReference>
<evidence type="ECO:0000256" key="16">
    <source>
        <dbReference type="SAM" id="MobiDB-lite"/>
    </source>
</evidence>
<dbReference type="GO" id="GO:0006325">
    <property type="term" value="P:chromatin organization"/>
    <property type="evidence" value="ECO:0000318"/>
    <property type="project" value="GO_Central"/>
</dbReference>
<evidence type="ECO:0000256" key="12">
    <source>
        <dbReference type="ARBA" id="ARBA00022895"/>
    </source>
</evidence>
<dbReference type="Proteomes" id="UP000001555">
    <property type="component" value="Unassembled WGS sequence"/>
</dbReference>
<dbReference type="InParanoid" id="B7Q260"/>
<feature type="region of interest" description="Disordered" evidence="16">
    <location>
        <begin position="1562"/>
        <end position="1597"/>
    </location>
</feature>
<gene>
    <name evidence="20" type="ORF">IscW_ISCW009437</name>
</gene>
<dbReference type="EnsemblMetazoa" id="ISCW009437-RA">
    <property type="protein sequence ID" value="ISCW009437-PA"/>
    <property type="gene ID" value="ISCW009437"/>
</dbReference>
<dbReference type="VEuPathDB" id="VectorBase:ISCP_001025"/>
<dbReference type="GO" id="GO:0016887">
    <property type="term" value="F:ATP hydrolysis activity"/>
    <property type="evidence" value="ECO:0007669"/>
    <property type="project" value="InterPro"/>
</dbReference>
<evidence type="ECO:0000259" key="18">
    <source>
        <dbReference type="PROSITE" id="PS51194"/>
    </source>
</evidence>
<evidence type="ECO:0000256" key="13">
    <source>
        <dbReference type="ARBA" id="ARBA00023125"/>
    </source>
</evidence>
<keyword evidence="23" id="KW-1267">Proteomics identification</keyword>
<dbReference type="EMBL" id="ABJB010463882">
    <property type="status" value="NOT_ANNOTATED_CDS"/>
    <property type="molecule type" value="Genomic_DNA"/>
</dbReference>
<keyword evidence="7" id="KW-0863">Zinc-finger</keyword>
<dbReference type="GO" id="GO:0005524">
    <property type="term" value="F:ATP binding"/>
    <property type="evidence" value="ECO:0007669"/>
    <property type="project" value="UniProtKB-KW"/>
</dbReference>
<dbReference type="GO" id="GO:0140658">
    <property type="term" value="F:ATP-dependent chromatin remodeler activity"/>
    <property type="evidence" value="ECO:0000318"/>
    <property type="project" value="GO_Central"/>
</dbReference>
<evidence type="ECO:0000256" key="6">
    <source>
        <dbReference type="ARBA" id="ARBA00022741"/>
    </source>
</evidence>
<dbReference type="Pfam" id="PF00176">
    <property type="entry name" value="SNF2-rel_dom"/>
    <property type="match status" value="1"/>
</dbReference>
<feature type="compositionally biased region" description="Basic and acidic residues" evidence="16">
    <location>
        <begin position="587"/>
        <end position="599"/>
    </location>
</feature>
<feature type="region of interest" description="Disordered" evidence="16">
    <location>
        <begin position="298"/>
        <end position="487"/>
    </location>
</feature>
<evidence type="ECO:0000256" key="4">
    <source>
        <dbReference type="ARBA" id="ARBA00022454"/>
    </source>
</evidence>
<feature type="region of interest" description="Disordered" evidence="16">
    <location>
        <begin position="224"/>
        <end position="258"/>
    </location>
</feature>
<dbReference type="VEuPathDB" id="VectorBase:ISCI009437"/>
<dbReference type="PROSITE" id="PS51533">
    <property type="entry name" value="ADD"/>
    <property type="match status" value="1"/>
</dbReference>
<dbReference type="EMBL" id="ABJB010192313">
    <property type="status" value="NOT_ANNOTATED_CDS"/>
    <property type="molecule type" value="Genomic_DNA"/>
</dbReference>
<evidence type="ECO:0000256" key="14">
    <source>
        <dbReference type="ARBA" id="ARBA00023242"/>
    </source>
</evidence>
<dbReference type="InterPro" id="IPR049730">
    <property type="entry name" value="SNF2/RAD54-like_C"/>
</dbReference>
<dbReference type="PaxDb" id="6945-B7Q260"/>
<dbReference type="Gene3D" id="3.40.50.10810">
    <property type="entry name" value="Tandem AAA-ATPase domain"/>
    <property type="match status" value="1"/>
</dbReference>
<dbReference type="Gene3D" id="3.30.40.10">
    <property type="entry name" value="Zinc/RING finger domain, C3HC4 (zinc finger)"/>
    <property type="match status" value="1"/>
</dbReference>
<keyword evidence="6" id="KW-0547">Nucleotide-binding</keyword>
<dbReference type="EMBL" id="ABJB010967470">
    <property type="status" value="NOT_ANNOTATED_CDS"/>
    <property type="molecule type" value="Genomic_DNA"/>
</dbReference>
<dbReference type="InterPro" id="IPR027417">
    <property type="entry name" value="P-loop_NTPase"/>
</dbReference>
<dbReference type="PROSITE" id="PS51194">
    <property type="entry name" value="HELICASE_CTER"/>
    <property type="match status" value="1"/>
</dbReference>
<sequence length="1597" mass="179318">MCLVCRHALKWDDSVCADDLITTLRVMCTACGEQVNHFDPKKVLIHKHLKVILCRNCYKRYGDGIFQKDSSGADEYCRWCAEGGSLVVCDSCSRSFCKSCIRRNLSRKELGRITSLDVWNCYVCDASPIQGLVNYADMIREFSKKQQQRPSNQLVPSADSPSGKVSEEVQLKMIAEMTSQIQRTLDEFNKAKQGKGVGPEDLVKTAELMHANALKLARITEGVDRSQRRKKQLQRTDQDGDGKDTECGEPSGADETPTIVLDLPEALSLGDEFPPVAGADCEDSLVESQSLLADLVEQDLPDESGSRATPVVAELSPSHDEASTSWNPAAVDESASQVGGSKTQDLCDLDKDSSASSSKGDNFCDLPTESNKSSSEENEPLTAQTNDEQRKKRSPLSKNQKARQALIRSLRYSEDGSSDEDSEDDLPLALRSRRNQKKTPTKRRTKWSPKKKAQEADADPPTPALSRSSTPTPVNVKDLGPDDPKLSLVPVVVLRKLDISLDTLTEQKRRKSGDDISGLLRFPQPARKRDRTPRKPGEAKAVAKNSTKADAEGIEASEDSDEIRVATKKSKKLLKYEKLLQKPVPGGKDDSSEKEEPLQSRKRKPKSKRVEASSEDEDKHADSKKPEVTSSSSLGSSSSSESDDSDIQPRRKKKKKQASSSRGSSGDSDDSDFKPSKKGKRGRRNASASPDSGKANKKKRRRIKVAASSEDDKEKSDDSVEIINSSQEAGNKSRKNLRKLRPVGDETRAAAKAEEERKKRVQERQKLQSDSSQFNEIRGGAPECGNTTLEELVLEMDLKTKEPLVTVNQKLVKCMKPHQVDGVKFMYDCTIESLEMLKKDPKKGSGCILAHCMGLGKTFQVISFLHTVLSHKDCGKILRTALIVCPYNTILNWAHEFERWLEDKGLDLTVHEMSSVKDNHSRVEILEYWQKKGGALIMGYDMFRRLTNEKAKGVSKRLKERLRKALLDPGPDIVACDEGHILKSDKTGLSIAMNSLRTGRRIVLTGTPLQNNLQEYHCMVQFVKPNLLGTKKEFTNRFVNPIANGQCADSTALDVRLMKKRVHILHRLLNGCVQRCDYNALKPFLPPKCEYVISVRLSEVQVQLYRHFLDHLARGGRNRKPTQGMSLFWDFNMLRNIWTHPMLLVMSAERATAKELLKDESSDSMDSFIDDGSESSSSKSDDDKEVVCLDEDKPSTSKGLLFSQSLLTLNMVEKLLEQCDERASAVQPDATGEDPSDPLQDCHNTWISGIDYFRMDGSTSVDLRKRWIEMFNDESNPRGRLFLISTKAGSLGTNLVGANRVVLMDASWNPTHDVQAIFRVYRFGQKKPVFIYRFLAQGTMEEKIYDRQVTKQSLACRVVDEQQIERHFNAADLMELYSFSPDSKSNRPTPMVPKDRLLAEMLMKHQHWIVSYHEHDSLLQNVVEEDLTEEERKLAWEEFKDEGRRAASDAEELLRNSNASGQQQYFSLDLHKLIGDIRAKNPMMTETELSRHLQTTLLTYQGYFKKQQMDAFEKRAEAYNAAYRAAYQQAVSKGATPFMARKFAEYQQAEAWKKMLERMGSTSQPIPVVSEEDDHAPPQPQAPRPEVSSVVITEISD</sequence>
<evidence type="ECO:0000259" key="17">
    <source>
        <dbReference type="PROSITE" id="PS51192"/>
    </source>
</evidence>
<feature type="compositionally biased region" description="Basic residues" evidence="16">
    <location>
        <begin position="732"/>
        <end position="741"/>
    </location>
</feature>
<evidence type="ECO:0000256" key="2">
    <source>
        <dbReference type="ARBA" id="ARBA00004574"/>
    </source>
</evidence>
<keyword evidence="10" id="KW-0862">Zinc</keyword>
<keyword evidence="14" id="KW-0539">Nucleus</keyword>
<feature type="compositionally biased region" description="Basic residues" evidence="16">
    <location>
        <begin position="695"/>
        <end position="704"/>
    </location>
</feature>
<dbReference type="Pfam" id="PF17981">
    <property type="entry name" value="ADD_ATRX"/>
    <property type="match status" value="1"/>
</dbReference>
<dbReference type="GO" id="GO:0003712">
    <property type="term" value="F:transcription coregulator activity"/>
    <property type="evidence" value="ECO:0000318"/>
    <property type="project" value="GO_Central"/>
</dbReference>
<evidence type="ECO:0000256" key="7">
    <source>
        <dbReference type="ARBA" id="ARBA00022771"/>
    </source>
</evidence>
<reference evidence="20 22" key="1">
    <citation type="submission" date="2008-03" db="EMBL/GenBank/DDBJ databases">
        <title>Annotation of Ixodes scapularis.</title>
        <authorList>
            <consortium name="Ixodes scapularis Genome Project Consortium"/>
            <person name="Caler E."/>
            <person name="Hannick L.I."/>
            <person name="Bidwell S."/>
            <person name="Joardar V."/>
            <person name="Thiagarajan M."/>
            <person name="Amedeo P."/>
            <person name="Galinsky K.J."/>
            <person name="Schobel S."/>
            <person name="Inman J."/>
            <person name="Hostetler J."/>
            <person name="Miller J."/>
            <person name="Hammond M."/>
            <person name="Megy K."/>
            <person name="Lawson D."/>
            <person name="Kodira C."/>
            <person name="Sutton G."/>
            <person name="Meyer J."/>
            <person name="Hill C.A."/>
            <person name="Birren B."/>
            <person name="Nene V."/>
            <person name="Collins F."/>
            <person name="Alarcon-Chaidez F."/>
            <person name="Wikel S."/>
            <person name="Strausberg R."/>
        </authorList>
    </citation>
    <scope>NUCLEOTIDE SEQUENCE [LARGE SCALE GENOMIC DNA]</scope>
    <source>
        <strain evidence="22">Wikel</strain>
        <strain evidence="20">Wikel colony</strain>
    </source>
</reference>
<dbReference type="HOGENOM" id="CLU_000863_1_0_1"/>
<evidence type="ECO:0000259" key="19">
    <source>
        <dbReference type="PROSITE" id="PS51533"/>
    </source>
</evidence>
<evidence type="ECO:0000256" key="5">
    <source>
        <dbReference type="ARBA" id="ARBA00022723"/>
    </source>
</evidence>
<name>B7Q260_IXOSC</name>
<feature type="region of interest" description="Disordered" evidence="16">
    <location>
        <begin position="1163"/>
        <end position="1185"/>
    </location>
</feature>
<dbReference type="InterPro" id="IPR000330">
    <property type="entry name" value="SNF2_N"/>
</dbReference>
<evidence type="ECO:0007829" key="23">
    <source>
        <dbReference type="PeptideAtlas" id="B7Q260"/>
    </source>
</evidence>
<dbReference type="InterPro" id="IPR013083">
    <property type="entry name" value="Znf_RING/FYVE/PHD"/>
</dbReference>
<keyword evidence="22" id="KW-1185">Reference proteome</keyword>
<protein>
    <recommendedName>
        <fullName evidence="15">ATP-dependent helicase ATRX</fullName>
    </recommendedName>
</protein>
<evidence type="ECO:0000256" key="10">
    <source>
        <dbReference type="ARBA" id="ARBA00022833"/>
    </source>
</evidence>
<feature type="domain" description="Helicase C-terminal" evidence="18">
    <location>
        <begin position="1181"/>
        <end position="1372"/>
    </location>
</feature>